<dbReference type="EC" id="2.1.-.-" evidence="2"/>
<keyword evidence="2" id="KW-0808">Transferase</keyword>
<dbReference type="Pfam" id="PF13847">
    <property type="entry name" value="Methyltransf_31"/>
    <property type="match status" value="1"/>
</dbReference>
<comment type="caution">
    <text evidence="2">The sequence shown here is derived from an EMBL/GenBank/DDBJ whole genome shotgun (WGS) entry which is preliminary data.</text>
</comment>
<reference evidence="2" key="1">
    <citation type="submission" date="2023-07" db="EMBL/GenBank/DDBJ databases">
        <title>Genome content predicts the carbon catabolic preferences of heterotrophic bacteria.</title>
        <authorList>
            <person name="Gralka M."/>
        </authorList>
    </citation>
    <scope>NUCLEOTIDE SEQUENCE</scope>
    <source>
        <strain evidence="2">4G09</strain>
    </source>
</reference>
<sequence length="214" mass="24497">MTTKTSNILKSYYQSLYKEYGDSHQSVQHVSKESQNVRFAIFLDMISSSSRVIDLGCGLGDMLLYLRKNGFTGEYLGYDFVPEFIDVASAKFSSDAKAQFEVFDIYKDEIAQGYDHVLISGVFNNKMTDNMDFLTLTLQKSIRQCEQSVIFNALSTFVEFKNEALFYVSPLELFELCKTTMTPFVSLKHDYVTKPGGYPYEFTMQLSKSETTCY</sequence>
<dbReference type="EMBL" id="JAUYVT010000001">
    <property type="protein sequence ID" value="MDP2563370.1"/>
    <property type="molecule type" value="Genomic_DNA"/>
</dbReference>
<dbReference type="PANTHER" id="PTHR43861">
    <property type="entry name" value="TRANS-ACONITATE 2-METHYLTRANSFERASE-RELATED"/>
    <property type="match status" value="1"/>
</dbReference>
<keyword evidence="2" id="KW-0489">Methyltransferase</keyword>
<evidence type="ECO:0000313" key="3">
    <source>
        <dbReference type="Proteomes" id="UP001177212"/>
    </source>
</evidence>
<protein>
    <submittedName>
        <fullName evidence="2">Class I SAM-dependent methyltransferase</fullName>
        <ecNumber evidence="2">2.1.-.-</ecNumber>
    </submittedName>
</protein>
<proteinExistence type="predicted"/>
<dbReference type="CDD" id="cd02440">
    <property type="entry name" value="AdoMet_MTases"/>
    <property type="match status" value="1"/>
</dbReference>
<dbReference type="RefSeq" id="WP_305470947.1">
    <property type="nucleotide sequence ID" value="NZ_JAUYVT010000001.1"/>
</dbReference>
<dbReference type="Gene3D" id="3.40.50.150">
    <property type="entry name" value="Vaccinia Virus protein VP39"/>
    <property type="match status" value="1"/>
</dbReference>
<gene>
    <name evidence="2" type="ORF">Q8W34_01895</name>
</gene>
<evidence type="ECO:0000259" key="1">
    <source>
        <dbReference type="Pfam" id="PF13847"/>
    </source>
</evidence>
<dbReference type="InterPro" id="IPR029063">
    <property type="entry name" value="SAM-dependent_MTases_sf"/>
</dbReference>
<dbReference type="Proteomes" id="UP001177212">
    <property type="component" value="Unassembled WGS sequence"/>
</dbReference>
<dbReference type="SUPFAM" id="SSF53335">
    <property type="entry name" value="S-adenosyl-L-methionine-dependent methyltransferases"/>
    <property type="match status" value="1"/>
</dbReference>
<feature type="domain" description="Methyltransferase" evidence="1">
    <location>
        <begin position="47"/>
        <end position="134"/>
    </location>
</feature>
<dbReference type="InterPro" id="IPR025714">
    <property type="entry name" value="Methyltranfer_dom"/>
</dbReference>
<dbReference type="GO" id="GO:0008168">
    <property type="term" value="F:methyltransferase activity"/>
    <property type="evidence" value="ECO:0007669"/>
    <property type="project" value="UniProtKB-KW"/>
</dbReference>
<keyword evidence="3" id="KW-1185">Reference proteome</keyword>
<name>A0ABT9F9C6_9GAMM</name>
<organism evidence="2 3">
    <name type="scientific">Pseudoalteromonas marina</name>
    <dbReference type="NCBI Taxonomy" id="267375"/>
    <lineage>
        <taxon>Bacteria</taxon>
        <taxon>Pseudomonadati</taxon>
        <taxon>Pseudomonadota</taxon>
        <taxon>Gammaproteobacteria</taxon>
        <taxon>Alteromonadales</taxon>
        <taxon>Pseudoalteromonadaceae</taxon>
        <taxon>Pseudoalteromonas</taxon>
    </lineage>
</organism>
<accession>A0ABT9F9C6</accession>
<evidence type="ECO:0000313" key="2">
    <source>
        <dbReference type="EMBL" id="MDP2563370.1"/>
    </source>
</evidence>
<dbReference type="GO" id="GO:0032259">
    <property type="term" value="P:methylation"/>
    <property type="evidence" value="ECO:0007669"/>
    <property type="project" value="UniProtKB-KW"/>
</dbReference>